<sequence length="236" mass="26399">MPLVINMEVTDAEQQDQWFEQAHWMLGVIYDKNQKTGQPDATQMTGASSTVQQIHHARSTISTHVKKPNHPVSPIPTLFQYDEEKSFLKQFAEYDNIKESNRLNSQLYTTTTNTSTTSQSSSSKFSMKLSNLSEKWEKNLFNLKSKWSSSSSSSTTSSTTSSKKNRDSSNSNSTWCSPSNFDADLCHSVSRSNSLLMDAEDLILDEGSSKASSPTNSYISAKGAPTLRNVYELEHR</sequence>
<name>A0A137NW77_CONC2</name>
<gene>
    <name evidence="2" type="ORF">CONCODRAFT_80302</name>
</gene>
<evidence type="ECO:0000313" key="3">
    <source>
        <dbReference type="Proteomes" id="UP000070444"/>
    </source>
</evidence>
<evidence type="ECO:0000313" key="2">
    <source>
        <dbReference type="EMBL" id="KXN67026.1"/>
    </source>
</evidence>
<feature type="region of interest" description="Disordered" evidence="1">
    <location>
        <begin position="146"/>
        <end position="174"/>
    </location>
</feature>
<reference evidence="2 3" key="1">
    <citation type="journal article" date="2015" name="Genome Biol. Evol.">
        <title>Phylogenomic analyses indicate that early fungi evolved digesting cell walls of algal ancestors of land plants.</title>
        <authorList>
            <person name="Chang Y."/>
            <person name="Wang S."/>
            <person name="Sekimoto S."/>
            <person name="Aerts A.L."/>
            <person name="Choi C."/>
            <person name="Clum A."/>
            <person name="LaButti K.M."/>
            <person name="Lindquist E.A."/>
            <person name="Yee Ngan C."/>
            <person name="Ohm R.A."/>
            <person name="Salamov A.A."/>
            <person name="Grigoriev I.V."/>
            <person name="Spatafora J.W."/>
            <person name="Berbee M.L."/>
        </authorList>
    </citation>
    <scope>NUCLEOTIDE SEQUENCE [LARGE SCALE GENOMIC DNA]</scope>
    <source>
        <strain evidence="2 3">NRRL 28638</strain>
    </source>
</reference>
<protein>
    <submittedName>
        <fullName evidence="2">Uncharacterized protein</fullName>
    </submittedName>
</protein>
<accession>A0A137NW77</accession>
<organism evidence="2 3">
    <name type="scientific">Conidiobolus coronatus (strain ATCC 28846 / CBS 209.66 / NRRL 28638)</name>
    <name type="common">Delacroixia coronata</name>
    <dbReference type="NCBI Taxonomy" id="796925"/>
    <lineage>
        <taxon>Eukaryota</taxon>
        <taxon>Fungi</taxon>
        <taxon>Fungi incertae sedis</taxon>
        <taxon>Zoopagomycota</taxon>
        <taxon>Entomophthoromycotina</taxon>
        <taxon>Entomophthoromycetes</taxon>
        <taxon>Entomophthorales</taxon>
        <taxon>Ancylistaceae</taxon>
        <taxon>Conidiobolus</taxon>
    </lineage>
</organism>
<proteinExistence type="predicted"/>
<dbReference type="Proteomes" id="UP000070444">
    <property type="component" value="Unassembled WGS sequence"/>
</dbReference>
<dbReference type="AlphaFoldDB" id="A0A137NW77"/>
<evidence type="ECO:0000256" key="1">
    <source>
        <dbReference type="SAM" id="MobiDB-lite"/>
    </source>
</evidence>
<dbReference type="EMBL" id="KQ964667">
    <property type="protein sequence ID" value="KXN67026.1"/>
    <property type="molecule type" value="Genomic_DNA"/>
</dbReference>
<keyword evidence="3" id="KW-1185">Reference proteome</keyword>